<organism evidence="1 2">
    <name type="scientific">Planotetraspora mira</name>
    <dbReference type="NCBI Taxonomy" id="58121"/>
    <lineage>
        <taxon>Bacteria</taxon>
        <taxon>Bacillati</taxon>
        <taxon>Actinomycetota</taxon>
        <taxon>Actinomycetes</taxon>
        <taxon>Streptosporangiales</taxon>
        <taxon>Streptosporangiaceae</taxon>
        <taxon>Planotetraspora</taxon>
    </lineage>
</organism>
<reference evidence="1 2" key="1">
    <citation type="submission" date="2021-01" db="EMBL/GenBank/DDBJ databases">
        <title>Whole genome shotgun sequence of Planotetraspora mira NBRC 15435.</title>
        <authorList>
            <person name="Komaki H."/>
            <person name="Tamura T."/>
        </authorList>
    </citation>
    <scope>NUCLEOTIDE SEQUENCE [LARGE SCALE GENOMIC DNA]</scope>
    <source>
        <strain evidence="1 2">NBRC 15435</strain>
    </source>
</reference>
<gene>
    <name evidence="1" type="ORF">Pmi06nite_06270</name>
</gene>
<accession>A0A8J3X468</accession>
<evidence type="ECO:0000313" key="2">
    <source>
        <dbReference type="Proteomes" id="UP000650628"/>
    </source>
</evidence>
<dbReference type="AlphaFoldDB" id="A0A8J3X468"/>
<keyword evidence="2" id="KW-1185">Reference proteome</keyword>
<protein>
    <submittedName>
        <fullName evidence="1">Uncharacterized protein</fullName>
    </submittedName>
</protein>
<sequence length="39" mass="4044">MGLDLGGGTPGVALQMEFGPIPIEDLREAFHALHAALVV</sequence>
<proteinExistence type="predicted"/>
<evidence type="ECO:0000313" key="1">
    <source>
        <dbReference type="EMBL" id="GII27185.1"/>
    </source>
</evidence>
<name>A0A8J3X468_9ACTN</name>
<comment type="caution">
    <text evidence="1">The sequence shown here is derived from an EMBL/GenBank/DDBJ whole genome shotgun (WGS) entry which is preliminary data.</text>
</comment>
<dbReference type="Proteomes" id="UP000650628">
    <property type="component" value="Unassembled WGS sequence"/>
</dbReference>
<dbReference type="EMBL" id="BOOO01000002">
    <property type="protein sequence ID" value="GII27185.1"/>
    <property type="molecule type" value="Genomic_DNA"/>
</dbReference>